<evidence type="ECO:0000313" key="6">
    <source>
        <dbReference type="EMBL" id="RDK91941.1"/>
    </source>
</evidence>
<dbReference type="PANTHER" id="PTHR30126">
    <property type="entry name" value="HTH-TYPE TRANSCRIPTIONAL REGULATOR"/>
    <property type="match status" value="1"/>
</dbReference>
<keyword evidence="2" id="KW-0805">Transcription regulation</keyword>
<keyword evidence="4" id="KW-0804">Transcription</keyword>
<accession>A0A370QRZ7</accession>
<dbReference type="InterPro" id="IPR036388">
    <property type="entry name" value="WH-like_DNA-bd_sf"/>
</dbReference>
<dbReference type="Gene3D" id="3.40.190.290">
    <property type="match status" value="1"/>
</dbReference>
<gene>
    <name evidence="6" type="ORF">C8D90_10485</name>
</gene>
<dbReference type="EMBL" id="QRAP01000004">
    <property type="protein sequence ID" value="RDK91941.1"/>
    <property type="molecule type" value="Genomic_DNA"/>
</dbReference>
<evidence type="ECO:0000256" key="3">
    <source>
        <dbReference type="ARBA" id="ARBA00023125"/>
    </source>
</evidence>
<dbReference type="Proteomes" id="UP000254848">
    <property type="component" value="Unassembled WGS sequence"/>
</dbReference>
<evidence type="ECO:0000256" key="4">
    <source>
        <dbReference type="ARBA" id="ARBA00023163"/>
    </source>
</evidence>
<sequence>MRYSPEALTAFVETVAAGSFSAAARRLHKSQSTVSTAIANLEADLGVTLFDRSGRHPLLTEQGRQVLSHVQDILAASERLDQLAIHLAGATEMRLTLVLSDTFHPDALEDLMHQFDKHYPHTEFECLTGEDEDVIDLVQKERAQLGLLEARNAYPTDIGAIRIPAQTEMARYVASTHPLASQEVLTPEHLRVWRELRLSTYLERDAGQAQGPVWLAPNYLLLFAMTVQGFGWSTLPCTLVNDFSTSGQLTQLNVPGWPKLISTDLVWNKKTPPGPAGSWIRHYLQQQKLKK</sequence>
<dbReference type="InterPro" id="IPR000847">
    <property type="entry name" value="LysR_HTH_N"/>
</dbReference>
<dbReference type="PANTHER" id="PTHR30126:SF91">
    <property type="entry name" value="LYSR FAMILY TRANSCRIPTIONAL REGULATOR"/>
    <property type="match status" value="1"/>
</dbReference>
<evidence type="ECO:0000256" key="1">
    <source>
        <dbReference type="ARBA" id="ARBA00009437"/>
    </source>
</evidence>
<comment type="caution">
    <text evidence="6">The sequence shown here is derived from an EMBL/GenBank/DDBJ whole genome shotgun (WGS) entry which is preliminary data.</text>
</comment>
<dbReference type="Pfam" id="PF03466">
    <property type="entry name" value="LysR_substrate"/>
    <property type="match status" value="1"/>
</dbReference>
<comment type="similarity">
    <text evidence="1">Belongs to the LysR transcriptional regulatory family.</text>
</comment>
<organism evidence="6 7">
    <name type="scientific">Enterobacillus tribolii</name>
    <dbReference type="NCBI Taxonomy" id="1487935"/>
    <lineage>
        <taxon>Bacteria</taxon>
        <taxon>Pseudomonadati</taxon>
        <taxon>Pseudomonadota</taxon>
        <taxon>Gammaproteobacteria</taxon>
        <taxon>Enterobacterales</taxon>
        <taxon>Hafniaceae</taxon>
        <taxon>Enterobacillus</taxon>
    </lineage>
</organism>
<feature type="domain" description="HTH lysR-type" evidence="5">
    <location>
        <begin position="1"/>
        <end position="60"/>
    </location>
</feature>
<dbReference type="InterPro" id="IPR005119">
    <property type="entry name" value="LysR_subst-bd"/>
</dbReference>
<dbReference type="GO" id="GO:0003700">
    <property type="term" value="F:DNA-binding transcription factor activity"/>
    <property type="evidence" value="ECO:0007669"/>
    <property type="project" value="InterPro"/>
</dbReference>
<keyword evidence="7" id="KW-1185">Reference proteome</keyword>
<dbReference type="Gene3D" id="1.10.10.10">
    <property type="entry name" value="Winged helix-like DNA-binding domain superfamily/Winged helix DNA-binding domain"/>
    <property type="match status" value="1"/>
</dbReference>
<dbReference type="AlphaFoldDB" id="A0A370QRZ7"/>
<evidence type="ECO:0000313" key="7">
    <source>
        <dbReference type="Proteomes" id="UP000254848"/>
    </source>
</evidence>
<dbReference type="GO" id="GO:0000976">
    <property type="term" value="F:transcription cis-regulatory region binding"/>
    <property type="evidence" value="ECO:0007669"/>
    <property type="project" value="TreeGrafter"/>
</dbReference>
<dbReference type="InterPro" id="IPR036390">
    <property type="entry name" value="WH_DNA-bd_sf"/>
</dbReference>
<dbReference type="RefSeq" id="WP_115458274.1">
    <property type="nucleotide sequence ID" value="NZ_QRAP01000004.1"/>
</dbReference>
<evidence type="ECO:0000256" key="2">
    <source>
        <dbReference type="ARBA" id="ARBA00023015"/>
    </source>
</evidence>
<dbReference type="OrthoDB" id="196624at2"/>
<proteinExistence type="inferred from homology"/>
<dbReference type="SUPFAM" id="SSF46785">
    <property type="entry name" value="Winged helix' DNA-binding domain"/>
    <property type="match status" value="1"/>
</dbReference>
<dbReference type="PRINTS" id="PR00039">
    <property type="entry name" value="HTHLYSR"/>
</dbReference>
<dbReference type="PROSITE" id="PS50931">
    <property type="entry name" value="HTH_LYSR"/>
    <property type="match status" value="1"/>
</dbReference>
<keyword evidence="3 6" id="KW-0238">DNA-binding</keyword>
<name>A0A370QRZ7_9GAMM</name>
<dbReference type="Pfam" id="PF00126">
    <property type="entry name" value="HTH_1"/>
    <property type="match status" value="1"/>
</dbReference>
<protein>
    <submittedName>
        <fullName evidence="6">DNA-binding transcriptional LysR family regulator</fullName>
    </submittedName>
</protein>
<dbReference type="SUPFAM" id="SSF53850">
    <property type="entry name" value="Periplasmic binding protein-like II"/>
    <property type="match status" value="1"/>
</dbReference>
<evidence type="ECO:0000259" key="5">
    <source>
        <dbReference type="PROSITE" id="PS50931"/>
    </source>
</evidence>
<reference evidence="6 7" key="1">
    <citation type="submission" date="2018-07" db="EMBL/GenBank/DDBJ databases">
        <title>Genomic Encyclopedia of Type Strains, Phase IV (KMG-IV): sequencing the most valuable type-strain genomes for metagenomic binning, comparative biology and taxonomic classification.</title>
        <authorList>
            <person name="Goeker M."/>
        </authorList>
    </citation>
    <scope>NUCLEOTIDE SEQUENCE [LARGE SCALE GENOMIC DNA]</scope>
    <source>
        <strain evidence="6 7">DSM 103736</strain>
    </source>
</reference>
<dbReference type="FunFam" id="1.10.10.10:FF:000001">
    <property type="entry name" value="LysR family transcriptional regulator"/>
    <property type="match status" value="1"/>
</dbReference>